<sequence length="297" mass="32419">MKSTHLHYLGLCLLTGGLLAGCTNLAPVRTFADQTKKMSGAFDPMLDATVNSCTEKIKRKKLIAGERYDPQEADNTARSSCASLDRNNKVMATLNDLLAQYADTLAALADDRLPNYQTEFDSLGASLGGIANSESGAPLFDGDKLGKVMSLTARLSSALTANLEKAGIRDLLNEEDSIKVITNGLKEYAQANYRASLNDEAGDIGKLRMRLDQLAVKEPLASNYAKSMLFIEEHQLGARAKIVDAYVASVDELQKTIAELRLKQNQPDDPGLKRQLANFSKAVDKLRKQAVFYNNVQ</sequence>
<dbReference type="PATRIC" id="fig|1349767.4.peg.3928"/>
<organism evidence="2 3">
    <name type="scientific">Janthinobacterium agaricidamnosum NBRC 102515 = DSM 9628</name>
    <dbReference type="NCBI Taxonomy" id="1349767"/>
    <lineage>
        <taxon>Bacteria</taxon>
        <taxon>Pseudomonadati</taxon>
        <taxon>Pseudomonadota</taxon>
        <taxon>Betaproteobacteria</taxon>
        <taxon>Burkholderiales</taxon>
        <taxon>Oxalobacteraceae</taxon>
        <taxon>Janthinobacterium</taxon>
    </lineage>
</organism>
<name>W0V5B0_9BURK</name>
<protein>
    <submittedName>
        <fullName evidence="2">Putative lipoprotein</fullName>
    </submittedName>
</protein>
<dbReference type="STRING" id="1349767.GJA_2170"/>
<keyword evidence="1" id="KW-0732">Signal</keyword>
<dbReference type="EMBL" id="HG322949">
    <property type="protein sequence ID" value="CDG82805.1"/>
    <property type="molecule type" value="Genomic_DNA"/>
</dbReference>
<dbReference type="Proteomes" id="UP000027604">
    <property type="component" value="Chromosome I"/>
</dbReference>
<accession>W0V5B0</accession>
<reference evidence="2 3" key="1">
    <citation type="journal article" date="2015" name="Genome Announc.">
        <title>Genome Sequence of Mushroom Soft-Rot Pathogen Janthinobacterium agaricidamnosum.</title>
        <authorList>
            <person name="Graupner K."/>
            <person name="Lackner G."/>
            <person name="Hertweck C."/>
        </authorList>
    </citation>
    <scope>NUCLEOTIDE SEQUENCE [LARGE SCALE GENOMIC DNA]</scope>
    <source>
        <strain evidence="3">NBRC 102515 / DSM 9628</strain>
    </source>
</reference>
<evidence type="ECO:0000313" key="2">
    <source>
        <dbReference type="EMBL" id="CDG82805.1"/>
    </source>
</evidence>
<keyword evidence="2" id="KW-0449">Lipoprotein</keyword>
<gene>
    <name evidence="2" type="ORF">GJA_2170</name>
</gene>
<dbReference type="KEGG" id="jag:GJA_2170"/>
<dbReference type="AlphaFoldDB" id="W0V5B0"/>
<feature type="chain" id="PRO_5004798085" evidence="1">
    <location>
        <begin position="21"/>
        <end position="297"/>
    </location>
</feature>
<keyword evidence="3" id="KW-1185">Reference proteome</keyword>
<feature type="signal peptide" evidence="1">
    <location>
        <begin position="1"/>
        <end position="20"/>
    </location>
</feature>
<evidence type="ECO:0000313" key="3">
    <source>
        <dbReference type="Proteomes" id="UP000027604"/>
    </source>
</evidence>
<proteinExistence type="predicted"/>
<dbReference type="OrthoDB" id="8708509at2"/>
<dbReference type="RefSeq" id="WP_144241475.1">
    <property type="nucleotide sequence ID" value="NZ_BCTH01000028.1"/>
</dbReference>
<dbReference type="HOGENOM" id="CLU_936199_0_0_4"/>
<dbReference type="PROSITE" id="PS51257">
    <property type="entry name" value="PROKAR_LIPOPROTEIN"/>
    <property type="match status" value="1"/>
</dbReference>
<evidence type="ECO:0000256" key="1">
    <source>
        <dbReference type="SAM" id="SignalP"/>
    </source>
</evidence>